<feature type="domain" description="Pyrroline-5-carboxylate reductase catalytic N-terminal" evidence="10">
    <location>
        <begin position="4"/>
        <end position="95"/>
    </location>
</feature>
<feature type="domain" description="Pyrroline-5-carboxylate reductase dimerisation" evidence="11">
    <location>
        <begin position="159"/>
        <end position="263"/>
    </location>
</feature>
<dbReference type="InterPro" id="IPR028939">
    <property type="entry name" value="P5C_Rdtase_cat_N"/>
</dbReference>
<comment type="function">
    <text evidence="5 6">Catalyzes the reduction of 1-pyrroline-5-carboxylate (PCA) to L-proline.</text>
</comment>
<dbReference type="PROSITE" id="PS00521">
    <property type="entry name" value="P5CR"/>
    <property type="match status" value="1"/>
</dbReference>
<dbReference type="Gene3D" id="3.40.50.720">
    <property type="entry name" value="NAD(P)-binding Rossmann-like Domain"/>
    <property type="match status" value="1"/>
</dbReference>
<evidence type="ECO:0000259" key="10">
    <source>
        <dbReference type="Pfam" id="PF03807"/>
    </source>
</evidence>
<protein>
    <recommendedName>
        <fullName evidence="6 7">Pyrroline-5-carboxylate reductase</fullName>
        <shortName evidence="6">P5C reductase</shortName>
        <shortName evidence="6">P5CR</shortName>
        <ecNumber evidence="6 7">1.5.1.2</ecNumber>
    </recommendedName>
    <alternativeName>
        <fullName evidence="6">PCA reductase</fullName>
    </alternativeName>
</protein>
<dbReference type="OrthoDB" id="9805754at2"/>
<evidence type="ECO:0000256" key="7">
    <source>
        <dbReference type="NCBIfam" id="TIGR00112"/>
    </source>
</evidence>
<name>A0A0K8J567_9FIRM</name>
<dbReference type="Pfam" id="PF14748">
    <property type="entry name" value="P5CR_dimer"/>
    <property type="match status" value="1"/>
</dbReference>
<evidence type="ECO:0000256" key="1">
    <source>
        <dbReference type="ARBA" id="ARBA00005525"/>
    </source>
</evidence>
<dbReference type="InterPro" id="IPR008927">
    <property type="entry name" value="6-PGluconate_DH-like_C_sf"/>
</dbReference>
<evidence type="ECO:0000256" key="5">
    <source>
        <dbReference type="ARBA" id="ARBA00058118"/>
    </source>
</evidence>
<keyword evidence="6" id="KW-0963">Cytoplasm</keyword>
<feature type="binding site" evidence="8">
    <location>
        <begin position="67"/>
        <end position="70"/>
    </location>
    <ligand>
        <name>NADP(+)</name>
        <dbReference type="ChEBI" id="CHEBI:58349"/>
    </ligand>
</feature>
<dbReference type="Pfam" id="PF03807">
    <property type="entry name" value="F420_oxidored"/>
    <property type="match status" value="1"/>
</dbReference>
<evidence type="ECO:0000313" key="13">
    <source>
        <dbReference type="Proteomes" id="UP000196053"/>
    </source>
</evidence>
<comment type="similarity">
    <text evidence="1 6 9">Belongs to the pyrroline-5-carboxylate reductase family.</text>
</comment>
<dbReference type="SUPFAM" id="SSF48179">
    <property type="entry name" value="6-phosphogluconate dehydrogenase C-terminal domain-like"/>
    <property type="match status" value="1"/>
</dbReference>
<dbReference type="KEGG" id="hsd:SD1D_1074"/>
<feature type="binding site" evidence="8">
    <location>
        <position position="54"/>
    </location>
    <ligand>
        <name>NADPH</name>
        <dbReference type="ChEBI" id="CHEBI:57783"/>
    </ligand>
</feature>
<reference evidence="13" key="1">
    <citation type="submission" date="2015-09" db="EMBL/GenBank/DDBJ databases">
        <authorList>
            <person name="Wibberg D."/>
        </authorList>
    </citation>
    <scope>NUCLEOTIDE SEQUENCE [LARGE SCALE GENOMIC DNA]</scope>
    <source>
        <strain evidence="13">SD1D</strain>
    </source>
</reference>
<dbReference type="AlphaFoldDB" id="A0A0K8J567"/>
<gene>
    <name evidence="6" type="primary">proC</name>
    <name evidence="12" type="ORF">SD1D_1074</name>
</gene>
<evidence type="ECO:0000256" key="6">
    <source>
        <dbReference type="HAMAP-Rule" id="MF_01925"/>
    </source>
</evidence>
<dbReference type="GO" id="GO:0005737">
    <property type="term" value="C:cytoplasm"/>
    <property type="evidence" value="ECO:0007669"/>
    <property type="project" value="UniProtKB-SubCell"/>
</dbReference>
<dbReference type="Gene3D" id="1.10.3730.10">
    <property type="entry name" value="ProC C-terminal domain-like"/>
    <property type="match status" value="1"/>
</dbReference>
<dbReference type="PIRSF" id="PIRSF000193">
    <property type="entry name" value="Pyrrol-5-carb_rd"/>
    <property type="match status" value="1"/>
</dbReference>
<evidence type="ECO:0000256" key="2">
    <source>
        <dbReference type="ARBA" id="ARBA00022650"/>
    </source>
</evidence>
<dbReference type="SUPFAM" id="SSF51735">
    <property type="entry name" value="NAD(P)-binding Rossmann-fold domains"/>
    <property type="match status" value="1"/>
</dbReference>
<dbReference type="InterPro" id="IPR053790">
    <property type="entry name" value="P5CR-like_CS"/>
</dbReference>
<dbReference type="Proteomes" id="UP000196053">
    <property type="component" value="Chromosome I"/>
</dbReference>
<evidence type="ECO:0000259" key="11">
    <source>
        <dbReference type="Pfam" id="PF14748"/>
    </source>
</evidence>
<sequence length="267" mass="29069">MSLFGFIGAGNMGFALMKACVKSFGQNQIAYYDLSMEKCSFVKEQLNISAENDNISVVNKCKYLVLAVKPQFLPEVLEEIKEAVSDHIVISIVAGVNIKSIKSILGSATRIVRAMPNTPAMISKGYTGICFSEDNFHDSEKELIYKFFNAFGKYDIFNEKLMNAVTCASGSSPAYVYTFIEALADSVVSLGIPRDKAYTMVSQTILGAAAMVLEGGQHPAHLKDQVCSPAGTTIAGIKALEEFGFRNAIMKATDACYERAVELTEKN</sequence>
<keyword evidence="3 6" id="KW-0521">NADP</keyword>
<dbReference type="FunFam" id="1.10.3730.10:FF:000001">
    <property type="entry name" value="Pyrroline-5-carboxylate reductase"/>
    <property type="match status" value="1"/>
</dbReference>
<evidence type="ECO:0000256" key="4">
    <source>
        <dbReference type="ARBA" id="ARBA00023002"/>
    </source>
</evidence>
<keyword evidence="4 6" id="KW-0560">Oxidoreductase</keyword>
<evidence type="ECO:0000256" key="3">
    <source>
        <dbReference type="ARBA" id="ARBA00022857"/>
    </source>
</evidence>
<comment type="pathway">
    <text evidence="6 9">Amino-acid biosynthesis; L-proline biosynthesis; L-proline from L-glutamate 5-semialdehyde: step 1/1.</text>
</comment>
<dbReference type="RefSeq" id="WP_058257972.1">
    <property type="nucleotide sequence ID" value="NZ_LN879430.1"/>
</dbReference>
<evidence type="ECO:0000256" key="8">
    <source>
        <dbReference type="PIRSR" id="PIRSR000193-1"/>
    </source>
</evidence>
<dbReference type="InterPro" id="IPR000304">
    <property type="entry name" value="Pyrroline-COOH_reductase"/>
</dbReference>
<dbReference type="EC" id="1.5.1.2" evidence="6 7"/>
<keyword evidence="2 6" id="KW-0641">Proline biosynthesis</keyword>
<organism evidence="12 13">
    <name type="scientific">Herbinix luporum</name>
    <dbReference type="NCBI Taxonomy" id="1679721"/>
    <lineage>
        <taxon>Bacteria</taxon>
        <taxon>Bacillati</taxon>
        <taxon>Bacillota</taxon>
        <taxon>Clostridia</taxon>
        <taxon>Lachnospirales</taxon>
        <taxon>Lachnospiraceae</taxon>
        <taxon>Herbinix</taxon>
    </lineage>
</organism>
<accession>A0A0K8J567</accession>
<dbReference type="InterPro" id="IPR036291">
    <property type="entry name" value="NAD(P)-bd_dom_sf"/>
</dbReference>
<keyword evidence="6 9" id="KW-0028">Amino-acid biosynthesis</keyword>
<comment type="catalytic activity">
    <reaction evidence="6 9">
        <text>L-proline + NADP(+) = (S)-1-pyrroline-5-carboxylate + NADPH + 2 H(+)</text>
        <dbReference type="Rhea" id="RHEA:14109"/>
        <dbReference type="ChEBI" id="CHEBI:15378"/>
        <dbReference type="ChEBI" id="CHEBI:17388"/>
        <dbReference type="ChEBI" id="CHEBI:57783"/>
        <dbReference type="ChEBI" id="CHEBI:58349"/>
        <dbReference type="ChEBI" id="CHEBI:60039"/>
        <dbReference type="EC" id="1.5.1.2"/>
    </reaction>
</comment>
<evidence type="ECO:0000313" key="12">
    <source>
        <dbReference type="EMBL" id="CUH92620.1"/>
    </source>
</evidence>
<keyword evidence="13" id="KW-1185">Reference proteome</keyword>
<dbReference type="GO" id="GO:0055129">
    <property type="term" value="P:L-proline biosynthetic process"/>
    <property type="evidence" value="ECO:0007669"/>
    <property type="project" value="UniProtKB-UniRule"/>
</dbReference>
<evidence type="ECO:0000256" key="9">
    <source>
        <dbReference type="RuleBase" id="RU003903"/>
    </source>
</evidence>
<dbReference type="EMBL" id="LN879430">
    <property type="protein sequence ID" value="CUH92620.1"/>
    <property type="molecule type" value="Genomic_DNA"/>
</dbReference>
<comment type="catalytic activity">
    <reaction evidence="6">
        <text>L-proline + NAD(+) = (S)-1-pyrroline-5-carboxylate + NADH + 2 H(+)</text>
        <dbReference type="Rhea" id="RHEA:14105"/>
        <dbReference type="ChEBI" id="CHEBI:15378"/>
        <dbReference type="ChEBI" id="CHEBI:17388"/>
        <dbReference type="ChEBI" id="CHEBI:57540"/>
        <dbReference type="ChEBI" id="CHEBI:57945"/>
        <dbReference type="ChEBI" id="CHEBI:60039"/>
        <dbReference type="EC" id="1.5.1.2"/>
    </reaction>
</comment>
<feature type="binding site" evidence="8">
    <location>
        <begin position="7"/>
        <end position="12"/>
    </location>
    <ligand>
        <name>NADP(+)</name>
        <dbReference type="ChEBI" id="CHEBI:58349"/>
    </ligand>
</feature>
<dbReference type="GO" id="GO:0004735">
    <property type="term" value="F:pyrroline-5-carboxylate reductase activity"/>
    <property type="evidence" value="ECO:0007669"/>
    <property type="project" value="UniProtKB-UniRule"/>
</dbReference>
<dbReference type="PANTHER" id="PTHR11645:SF0">
    <property type="entry name" value="PYRROLINE-5-CARBOXYLATE REDUCTASE 3"/>
    <property type="match status" value="1"/>
</dbReference>
<dbReference type="NCBIfam" id="TIGR00112">
    <property type="entry name" value="proC"/>
    <property type="match status" value="1"/>
</dbReference>
<dbReference type="InterPro" id="IPR029036">
    <property type="entry name" value="P5CR_dimer"/>
</dbReference>
<comment type="subcellular location">
    <subcellularLocation>
        <location evidence="6">Cytoplasm</location>
    </subcellularLocation>
</comment>
<dbReference type="UniPathway" id="UPA00098">
    <property type="reaction ID" value="UER00361"/>
</dbReference>
<dbReference type="PANTHER" id="PTHR11645">
    <property type="entry name" value="PYRROLINE-5-CARBOXYLATE REDUCTASE"/>
    <property type="match status" value="1"/>
</dbReference>
<dbReference type="HAMAP" id="MF_01925">
    <property type="entry name" value="P5C_reductase"/>
    <property type="match status" value="1"/>
</dbReference>
<proteinExistence type="inferred from homology"/>